<keyword evidence="2" id="KW-1185">Reference proteome</keyword>
<reference evidence="2" key="1">
    <citation type="journal article" date="2024" name="IScience">
        <title>Strigolactones Initiate the Formation of Haustorium-like Structures in Castilleja.</title>
        <authorList>
            <person name="Buerger M."/>
            <person name="Peterson D."/>
            <person name="Chory J."/>
        </authorList>
    </citation>
    <scope>NUCLEOTIDE SEQUENCE [LARGE SCALE GENOMIC DNA]</scope>
</reference>
<proteinExistence type="predicted"/>
<protein>
    <submittedName>
        <fullName evidence="1">Uncharacterized protein</fullName>
    </submittedName>
</protein>
<name>A0ABD3B9K6_9LAMI</name>
<dbReference type="AlphaFoldDB" id="A0ABD3B9K6"/>
<dbReference type="EMBL" id="JAVIJP010000107">
    <property type="protein sequence ID" value="KAL3613949.1"/>
    <property type="molecule type" value="Genomic_DNA"/>
</dbReference>
<evidence type="ECO:0000313" key="1">
    <source>
        <dbReference type="EMBL" id="KAL3613949.1"/>
    </source>
</evidence>
<evidence type="ECO:0000313" key="2">
    <source>
        <dbReference type="Proteomes" id="UP001632038"/>
    </source>
</evidence>
<gene>
    <name evidence="1" type="ORF">CASFOL_042023</name>
</gene>
<comment type="caution">
    <text evidence="1">The sequence shown here is derived from an EMBL/GenBank/DDBJ whole genome shotgun (WGS) entry which is preliminary data.</text>
</comment>
<accession>A0ABD3B9K6</accession>
<dbReference type="Proteomes" id="UP001632038">
    <property type="component" value="Unassembled WGS sequence"/>
</dbReference>
<sequence>MFPEMSEMMLQLICSLRETNLWKLRTRPPGGSWCLPTNMTVSKRKSIATEMGSKKMRSTLSGPAIVTTGQFTFCDNGVICPLDKYFENIFNTKSGSLLGSLYNRYYLTIMVNKIFEDPSDFLATAKICMSGLLKLVEERVPISDECAQSLFVGVWLDPRFLYSFSEAIEHGSIISDVLRNTTQNSLDDRIASMFADEFFEETVRLLKCPTSVNTFVRFFLSILLGHWADKYMLKVCDLLMGKNVFGMRIELRDLDRARAEKIYGLKPDEVHKFSFEVDDIMSVKEDMEPVKQLLAKKYGSREDVDIESLTLKNEI</sequence>
<organism evidence="1 2">
    <name type="scientific">Castilleja foliolosa</name>
    <dbReference type="NCBI Taxonomy" id="1961234"/>
    <lineage>
        <taxon>Eukaryota</taxon>
        <taxon>Viridiplantae</taxon>
        <taxon>Streptophyta</taxon>
        <taxon>Embryophyta</taxon>
        <taxon>Tracheophyta</taxon>
        <taxon>Spermatophyta</taxon>
        <taxon>Magnoliopsida</taxon>
        <taxon>eudicotyledons</taxon>
        <taxon>Gunneridae</taxon>
        <taxon>Pentapetalae</taxon>
        <taxon>asterids</taxon>
        <taxon>lamiids</taxon>
        <taxon>Lamiales</taxon>
        <taxon>Orobanchaceae</taxon>
        <taxon>Pedicularideae</taxon>
        <taxon>Castillejinae</taxon>
        <taxon>Castilleja</taxon>
    </lineage>
</organism>